<keyword evidence="3 5" id="KW-1133">Transmembrane helix</keyword>
<feature type="domain" description="ABC transporter" evidence="6">
    <location>
        <begin position="311"/>
        <end position="546"/>
    </location>
</feature>
<keyword evidence="8" id="KW-0547">Nucleotide-binding</keyword>
<dbReference type="GO" id="GO:0015421">
    <property type="term" value="F:ABC-type oligopeptide transporter activity"/>
    <property type="evidence" value="ECO:0007669"/>
    <property type="project" value="TreeGrafter"/>
</dbReference>
<dbReference type="PANTHER" id="PTHR43394:SF1">
    <property type="entry name" value="ATP-BINDING CASSETTE SUB-FAMILY B MEMBER 10, MITOCHONDRIAL"/>
    <property type="match status" value="1"/>
</dbReference>
<dbReference type="InterPro" id="IPR027417">
    <property type="entry name" value="P-loop_NTPase"/>
</dbReference>
<comment type="caution">
    <text evidence="8">The sequence shown here is derived from an EMBL/GenBank/DDBJ whole genome shotgun (WGS) entry which is preliminary data.</text>
</comment>
<dbReference type="CDD" id="cd07346">
    <property type="entry name" value="ABC_6TM_exporters"/>
    <property type="match status" value="1"/>
</dbReference>
<evidence type="ECO:0000256" key="3">
    <source>
        <dbReference type="ARBA" id="ARBA00022989"/>
    </source>
</evidence>
<dbReference type="GO" id="GO:0016887">
    <property type="term" value="F:ATP hydrolysis activity"/>
    <property type="evidence" value="ECO:0007669"/>
    <property type="project" value="InterPro"/>
</dbReference>
<sequence length="546" mass="56519">MRDALKKQRRLIVFGSVLACGHQAGEAAVPFLIGVIIDRAVDGGIGDLAFWLGVLGAIYVGLSYSFRYGARAAERAAEQAAHDLRLRVTRGVLHDRGGAESGRLPGALVAVATSDTARVGGIAVAITYGSAAVVAVGFTAVLLLSISIPLGLLVLLGLPPLMWLTRLIGKPLEERSETEQEHGAHASGIAADLVSGLRVVKGLRAEEAAVARYRQRSRVALTATVRAARMQAAYQGLVLTISGLFLAVIAVAGGILAVRGNITVGQLISSIGLAQFLVGPLSTFGWVGADLAQGRASAKRVAAVLSAPEAVRGGEQAPVTPVRGEIDLRVRDLALKVAPGELVGVVATDPAEAAELIRLLNRSADPADGAVSLDGVTLTSLRPDELRAAVLAVEHHTDLFDGSVRSAVSLDRADPATVEAAMVAADADEVARNLPEGLDAVLGDGARTLSGGQRQRLALARALAADAPVLALHDPTTAVDAVTEARIAARLREVRAGRTTILITTSPALLAITDRVLFVHGGAVRADATHAELAADDESYRETVLA</sequence>
<name>A0A4R6JVB1_9ACTN</name>
<dbReference type="Gene3D" id="3.40.50.300">
    <property type="entry name" value="P-loop containing nucleotide triphosphate hydrolases"/>
    <property type="match status" value="1"/>
</dbReference>
<dbReference type="SUPFAM" id="SSF52540">
    <property type="entry name" value="P-loop containing nucleoside triphosphate hydrolases"/>
    <property type="match status" value="1"/>
</dbReference>
<reference evidence="8 9" key="1">
    <citation type="submission" date="2019-03" db="EMBL/GenBank/DDBJ databases">
        <title>Sequencing the genomes of 1000 actinobacteria strains.</title>
        <authorList>
            <person name="Klenk H.-P."/>
        </authorList>
    </citation>
    <scope>NUCLEOTIDE SEQUENCE [LARGE SCALE GENOMIC DNA]</scope>
    <source>
        <strain evidence="8 9">DSM 43805</strain>
    </source>
</reference>
<organism evidence="8 9">
    <name type="scientific">Paractinoplanes brasiliensis</name>
    <dbReference type="NCBI Taxonomy" id="52695"/>
    <lineage>
        <taxon>Bacteria</taxon>
        <taxon>Bacillati</taxon>
        <taxon>Actinomycetota</taxon>
        <taxon>Actinomycetes</taxon>
        <taxon>Micromonosporales</taxon>
        <taxon>Micromonosporaceae</taxon>
        <taxon>Paractinoplanes</taxon>
    </lineage>
</organism>
<dbReference type="SUPFAM" id="SSF90123">
    <property type="entry name" value="ABC transporter transmembrane region"/>
    <property type="match status" value="1"/>
</dbReference>
<dbReference type="InterPro" id="IPR039421">
    <property type="entry name" value="Type_1_exporter"/>
</dbReference>
<evidence type="ECO:0000259" key="6">
    <source>
        <dbReference type="PROSITE" id="PS50893"/>
    </source>
</evidence>
<keyword evidence="8" id="KW-0067">ATP-binding</keyword>
<dbReference type="RefSeq" id="WP_133873036.1">
    <property type="nucleotide sequence ID" value="NZ_BOMD01000019.1"/>
</dbReference>
<evidence type="ECO:0000313" key="9">
    <source>
        <dbReference type="Proteomes" id="UP000294901"/>
    </source>
</evidence>
<dbReference type="PROSITE" id="PS00211">
    <property type="entry name" value="ABC_TRANSPORTER_1"/>
    <property type="match status" value="1"/>
</dbReference>
<dbReference type="PANTHER" id="PTHR43394">
    <property type="entry name" value="ATP-DEPENDENT PERMEASE MDL1, MITOCHONDRIAL"/>
    <property type="match status" value="1"/>
</dbReference>
<dbReference type="PROSITE" id="PS50929">
    <property type="entry name" value="ABC_TM1F"/>
    <property type="match status" value="1"/>
</dbReference>
<feature type="transmembrane region" description="Helical" evidence="5">
    <location>
        <begin position="150"/>
        <end position="169"/>
    </location>
</feature>
<dbReference type="InterPro" id="IPR011527">
    <property type="entry name" value="ABC1_TM_dom"/>
</dbReference>
<protein>
    <submittedName>
        <fullName evidence="8">Putative ABC transport system ATP-binding protein</fullName>
    </submittedName>
</protein>
<gene>
    <name evidence="8" type="ORF">C8E87_2243</name>
</gene>
<dbReference type="Pfam" id="PF00005">
    <property type="entry name" value="ABC_tran"/>
    <property type="match status" value="1"/>
</dbReference>
<accession>A0A4R6JVB1</accession>
<dbReference type="PROSITE" id="PS50893">
    <property type="entry name" value="ABC_TRANSPORTER_2"/>
    <property type="match status" value="1"/>
</dbReference>
<evidence type="ECO:0000256" key="2">
    <source>
        <dbReference type="ARBA" id="ARBA00022692"/>
    </source>
</evidence>
<keyword evidence="2 5" id="KW-0812">Transmembrane</keyword>
<dbReference type="EMBL" id="SNWR01000001">
    <property type="protein sequence ID" value="TDO38585.1"/>
    <property type="molecule type" value="Genomic_DNA"/>
</dbReference>
<dbReference type="InterPro" id="IPR017871">
    <property type="entry name" value="ABC_transporter-like_CS"/>
</dbReference>
<dbReference type="Pfam" id="PF00664">
    <property type="entry name" value="ABC_membrane"/>
    <property type="match status" value="1"/>
</dbReference>
<feature type="transmembrane region" description="Helical" evidence="5">
    <location>
        <begin position="236"/>
        <end position="258"/>
    </location>
</feature>
<evidence type="ECO:0000313" key="8">
    <source>
        <dbReference type="EMBL" id="TDO38585.1"/>
    </source>
</evidence>
<dbReference type="AlphaFoldDB" id="A0A4R6JVB1"/>
<dbReference type="InterPro" id="IPR036640">
    <property type="entry name" value="ABC1_TM_sf"/>
</dbReference>
<feature type="domain" description="ABC transmembrane type-1" evidence="7">
    <location>
        <begin position="13"/>
        <end position="293"/>
    </location>
</feature>
<keyword evidence="9" id="KW-1185">Reference proteome</keyword>
<dbReference type="GO" id="GO:0005886">
    <property type="term" value="C:plasma membrane"/>
    <property type="evidence" value="ECO:0007669"/>
    <property type="project" value="UniProtKB-SubCell"/>
</dbReference>
<feature type="transmembrane region" description="Helical" evidence="5">
    <location>
        <begin position="122"/>
        <end position="144"/>
    </location>
</feature>
<keyword evidence="4 5" id="KW-0472">Membrane</keyword>
<proteinExistence type="predicted"/>
<comment type="subcellular location">
    <subcellularLocation>
        <location evidence="1">Cell membrane</location>
        <topology evidence="1">Multi-pass membrane protein</topology>
    </subcellularLocation>
</comment>
<evidence type="ECO:0000256" key="4">
    <source>
        <dbReference type="ARBA" id="ARBA00023136"/>
    </source>
</evidence>
<dbReference type="GO" id="GO:0005524">
    <property type="term" value="F:ATP binding"/>
    <property type="evidence" value="ECO:0007669"/>
    <property type="project" value="UniProtKB-KW"/>
</dbReference>
<dbReference type="OrthoDB" id="4966664at2"/>
<dbReference type="Proteomes" id="UP000294901">
    <property type="component" value="Unassembled WGS sequence"/>
</dbReference>
<dbReference type="Gene3D" id="1.20.1560.10">
    <property type="entry name" value="ABC transporter type 1, transmembrane domain"/>
    <property type="match status" value="1"/>
</dbReference>
<evidence type="ECO:0000256" key="5">
    <source>
        <dbReference type="SAM" id="Phobius"/>
    </source>
</evidence>
<evidence type="ECO:0000256" key="1">
    <source>
        <dbReference type="ARBA" id="ARBA00004651"/>
    </source>
</evidence>
<dbReference type="InterPro" id="IPR003439">
    <property type="entry name" value="ABC_transporter-like_ATP-bd"/>
</dbReference>
<feature type="transmembrane region" description="Helical" evidence="5">
    <location>
        <begin position="48"/>
        <end position="66"/>
    </location>
</feature>
<evidence type="ECO:0000259" key="7">
    <source>
        <dbReference type="PROSITE" id="PS50929"/>
    </source>
</evidence>